<evidence type="ECO:0000256" key="1">
    <source>
        <dbReference type="SAM" id="MobiDB-lite"/>
    </source>
</evidence>
<evidence type="ECO:0000313" key="3">
    <source>
        <dbReference type="Proteomes" id="UP000296159"/>
    </source>
</evidence>
<dbReference type="Proteomes" id="UP000296159">
    <property type="component" value="Unassembled WGS sequence"/>
</dbReference>
<dbReference type="AlphaFoldDB" id="A0A2U1TUE6"/>
<name>A0A2U1TUE6_9GAMM</name>
<feature type="compositionally biased region" description="Basic residues" evidence="1">
    <location>
        <begin position="142"/>
        <end position="156"/>
    </location>
</feature>
<proteinExistence type="predicted"/>
<protein>
    <submittedName>
        <fullName evidence="2">Uncharacterized protein</fullName>
    </submittedName>
</protein>
<dbReference type="EMBL" id="QDKH01000020">
    <property type="protein sequence ID" value="PWC12962.1"/>
    <property type="molecule type" value="Genomic_DNA"/>
</dbReference>
<accession>A0A2U1TUE6</accession>
<comment type="caution">
    <text evidence="2">The sequence shown here is derived from an EMBL/GenBank/DDBJ whole genome shotgun (WGS) entry which is preliminary data.</text>
</comment>
<evidence type="ECO:0000313" key="2">
    <source>
        <dbReference type="EMBL" id="PWC12962.1"/>
    </source>
</evidence>
<reference evidence="2 3" key="1">
    <citation type="submission" date="2018-04" db="EMBL/GenBank/DDBJ databases">
        <title>Brenneria corticis sp.nov.</title>
        <authorList>
            <person name="Li Y."/>
        </authorList>
    </citation>
    <scope>NUCLEOTIDE SEQUENCE [LARGE SCALE GENOMIC DNA]</scope>
    <source>
        <strain evidence="2 3">CFCC 11842</strain>
    </source>
</reference>
<sequence length="216" mass="23888">MANLNDLSKQLEKIRKQIPFAAAQALTSTVRQIQDAQKKAIQQKFNATPFTVNSVRSKGATKANLSAKVFIMDKAAEYLSPFETGGMHVLFRKAKLVPHSLKLNKYGNIPRTAMATLKAKPDVFIGRVKTAGGSEGIAGVWQRKKGKKRKTRRKRSPNGQRQARLKTRPPKLLIGFGDALPVSPVFGYQERAIQMAKALLPAEMEKAFAEAMRTAK</sequence>
<organism evidence="2 3">
    <name type="scientific">Brenneria corticis</name>
    <dbReference type="NCBI Taxonomy" id="2173106"/>
    <lineage>
        <taxon>Bacteria</taxon>
        <taxon>Pseudomonadati</taxon>
        <taxon>Pseudomonadota</taxon>
        <taxon>Gammaproteobacteria</taxon>
        <taxon>Enterobacterales</taxon>
        <taxon>Pectobacteriaceae</taxon>
        <taxon>Brenneria</taxon>
    </lineage>
</organism>
<keyword evidence="3" id="KW-1185">Reference proteome</keyword>
<feature type="region of interest" description="Disordered" evidence="1">
    <location>
        <begin position="140"/>
        <end position="167"/>
    </location>
</feature>
<gene>
    <name evidence="2" type="ORF">DDT56_16145</name>
</gene>
<dbReference type="RefSeq" id="WP_136167459.1">
    <property type="nucleotide sequence ID" value="NZ_KZ819085.1"/>
</dbReference>